<proteinExistence type="predicted"/>
<keyword evidence="1" id="KW-0812">Transmembrane</keyword>
<dbReference type="Proteomes" id="UP000219336">
    <property type="component" value="Unassembled WGS sequence"/>
</dbReference>
<dbReference type="EMBL" id="OANU01000091">
    <property type="protein sequence ID" value="SNX50004.1"/>
    <property type="molecule type" value="Genomic_DNA"/>
</dbReference>
<sequence length="74" mass="9000">MNLLSLYETYGVILALLAFIVIYLYVHMKYIRHHELHKRFLAALWTLMKNTIHGEHIRTLGYKEEKERKKRTNQ</sequence>
<evidence type="ECO:0000313" key="2">
    <source>
        <dbReference type="EMBL" id="SNX50004.1"/>
    </source>
</evidence>
<evidence type="ECO:0000313" key="3">
    <source>
        <dbReference type="Proteomes" id="UP000219336"/>
    </source>
</evidence>
<name>A0A240EN18_9VIBR</name>
<accession>A0A240EN18</accession>
<dbReference type="OrthoDB" id="5878356at2"/>
<reference evidence="3" key="1">
    <citation type="submission" date="2016-06" db="EMBL/GenBank/DDBJ databases">
        <authorList>
            <person name="Rodrigo-Torres L."/>
            <person name="Arahal R.D."/>
            <person name="Lucena T."/>
        </authorList>
    </citation>
    <scope>NUCLEOTIDE SEQUENCE [LARGE SCALE GENOMIC DNA]</scope>
    <source>
        <strain evidence="3">CECT8203</strain>
    </source>
</reference>
<organism evidence="2 3">
    <name type="scientific">Vibrio thalassae</name>
    <dbReference type="NCBI Taxonomy" id="1243014"/>
    <lineage>
        <taxon>Bacteria</taxon>
        <taxon>Pseudomonadati</taxon>
        <taxon>Pseudomonadota</taxon>
        <taxon>Gammaproteobacteria</taxon>
        <taxon>Vibrionales</taxon>
        <taxon>Vibrionaceae</taxon>
        <taxon>Vibrio</taxon>
    </lineage>
</organism>
<keyword evidence="1" id="KW-0472">Membrane</keyword>
<feature type="transmembrane region" description="Helical" evidence="1">
    <location>
        <begin position="6"/>
        <end position="26"/>
    </location>
</feature>
<evidence type="ECO:0000256" key="1">
    <source>
        <dbReference type="SAM" id="Phobius"/>
    </source>
</evidence>
<dbReference type="RefSeq" id="WP_096994949.1">
    <property type="nucleotide sequence ID" value="NZ_JBHUIN010000103.1"/>
</dbReference>
<keyword evidence="3" id="KW-1185">Reference proteome</keyword>
<dbReference type="AlphaFoldDB" id="A0A240EN18"/>
<gene>
    <name evidence="2" type="ORF">VTH8203_03652</name>
</gene>
<protein>
    <submittedName>
        <fullName evidence="2">Uncharacterized protein</fullName>
    </submittedName>
</protein>
<keyword evidence="1" id="KW-1133">Transmembrane helix</keyword>